<dbReference type="EMBL" id="VUNA01000007">
    <property type="protein sequence ID" value="MST70662.1"/>
    <property type="molecule type" value="Genomic_DNA"/>
</dbReference>
<dbReference type="RefSeq" id="WP_154554225.1">
    <property type="nucleotide sequence ID" value="NZ_VUNA01000007.1"/>
</dbReference>
<sequence>MTRRVMDRAHMEEALHHLMGEDYSECSGRTVRNGYLAFYHEKGLYSVEHVDFEIMCLVFAANPYEAIDKVAMFRGDPLRCADECVLDCASCPVPDIGCFEQCKRALGGDHD</sequence>
<accession>A0A6N7X551</accession>
<proteinExistence type="predicted"/>
<organism evidence="1 2">
    <name type="scientific">Mogibacterium kristiansenii</name>
    <dbReference type="NCBI Taxonomy" id="2606708"/>
    <lineage>
        <taxon>Bacteria</taxon>
        <taxon>Bacillati</taxon>
        <taxon>Bacillota</taxon>
        <taxon>Clostridia</taxon>
        <taxon>Peptostreptococcales</taxon>
        <taxon>Anaerovoracaceae</taxon>
        <taxon>Mogibacterium</taxon>
    </lineage>
</organism>
<protein>
    <submittedName>
        <fullName evidence="1">Uncharacterized protein</fullName>
    </submittedName>
</protein>
<comment type="caution">
    <text evidence="1">The sequence shown here is derived from an EMBL/GenBank/DDBJ whole genome shotgun (WGS) entry which is preliminary data.</text>
</comment>
<dbReference type="AlphaFoldDB" id="A0A6N7X551"/>
<dbReference type="Proteomes" id="UP000469424">
    <property type="component" value="Unassembled WGS sequence"/>
</dbReference>
<gene>
    <name evidence="1" type="ORF">FYJ65_04780</name>
</gene>
<name>A0A6N7X551_9FIRM</name>
<evidence type="ECO:0000313" key="2">
    <source>
        <dbReference type="Proteomes" id="UP000469424"/>
    </source>
</evidence>
<evidence type="ECO:0000313" key="1">
    <source>
        <dbReference type="EMBL" id="MST70662.1"/>
    </source>
</evidence>
<reference evidence="1 2" key="1">
    <citation type="submission" date="2019-08" db="EMBL/GenBank/DDBJ databases">
        <title>In-depth cultivation of the pig gut microbiome towards novel bacterial diversity and tailored functional studies.</title>
        <authorList>
            <person name="Wylensek D."/>
            <person name="Hitch T.C.A."/>
            <person name="Clavel T."/>
        </authorList>
    </citation>
    <scope>NUCLEOTIDE SEQUENCE [LARGE SCALE GENOMIC DNA]</scope>
    <source>
        <strain evidence="1 2">WCA-MUC-591-APC-4B</strain>
    </source>
</reference>
<keyword evidence="2" id="KW-1185">Reference proteome</keyword>